<dbReference type="Proteomes" id="UP000887566">
    <property type="component" value="Unplaced"/>
</dbReference>
<evidence type="ECO:0000259" key="1">
    <source>
        <dbReference type="Pfam" id="PF24764"/>
    </source>
</evidence>
<organism evidence="2 3">
    <name type="scientific">Plectus sambesii</name>
    <dbReference type="NCBI Taxonomy" id="2011161"/>
    <lineage>
        <taxon>Eukaryota</taxon>
        <taxon>Metazoa</taxon>
        <taxon>Ecdysozoa</taxon>
        <taxon>Nematoda</taxon>
        <taxon>Chromadorea</taxon>
        <taxon>Plectida</taxon>
        <taxon>Plectina</taxon>
        <taxon>Plectoidea</taxon>
        <taxon>Plectidae</taxon>
        <taxon>Plectus</taxon>
    </lineage>
</organism>
<sequence length="73" mass="8426">NNRVERVWQEVNARVGFPIKVAFVEMEDNSMLNRLDLTHLFATSTVGCSVARVLYQRFIDGWNNRSVPSKREG</sequence>
<dbReference type="AlphaFoldDB" id="A0A914VHY0"/>
<dbReference type="InterPro" id="IPR058913">
    <property type="entry name" value="Integrase_dom_put"/>
</dbReference>
<evidence type="ECO:0000313" key="2">
    <source>
        <dbReference type="Proteomes" id="UP000887566"/>
    </source>
</evidence>
<name>A0A914VHY0_9BILA</name>
<dbReference type="Pfam" id="PF24764">
    <property type="entry name" value="rva_4"/>
    <property type="match status" value="1"/>
</dbReference>
<proteinExistence type="predicted"/>
<protein>
    <recommendedName>
        <fullName evidence="1">Integrase core domain-containing protein</fullName>
    </recommendedName>
</protein>
<accession>A0A914VHY0</accession>
<reference evidence="3" key="1">
    <citation type="submission" date="2022-11" db="UniProtKB">
        <authorList>
            <consortium name="WormBaseParasite"/>
        </authorList>
    </citation>
    <scope>IDENTIFICATION</scope>
</reference>
<evidence type="ECO:0000313" key="3">
    <source>
        <dbReference type="WBParaSite" id="PSAMB.scaffold19963size769.g37989.t1"/>
    </source>
</evidence>
<feature type="domain" description="Integrase core" evidence="1">
    <location>
        <begin position="1"/>
        <end position="68"/>
    </location>
</feature>
<keyword evidence="2" id="KW-1185">Reference proteome</keyword>
<dbReference type="WBParaSite" id="PSAMB.scaffold19963size769.g37989.t1">
    <property type="protein sequence ID" value="PSAMB.scaffold19963size769.g37989.t1"/>
    <property type="gene ID" value="PSAMB.scaffold19963size769.g37989"/>
</dbReference>